<sequence>MGSYRGLSQLGFTPAPVSVASLTVPALTNRQILLRRRPSGLVQPADTELATGTAPELAEGQALLRTTYVGLDAAVRTWLDDQPSYLPPVQLGEVIRAAGIGEVVETRCEAFTVGQIVTTLTGFQEYAVIRDDLFSTPIPGETDQLAIMSVYGPTGATAYFGMTDIGRPQEGETVVVSAAAGATGSVAGQIAKIAGARVVGIAGGPDKCRAVVEDFGFDACIDYKDDNVAAALKQHCPKGVNVYFDNVGGPILNAVLGRLAPKARVVLCGVISSYLTGEHPGPANYVNLLAKTASMQGFNALDMWGRFDEAFADLRRWESEGKLVHRETVFDGLESCVDALNGLFTGANIGKMLVKVSEPSKV</sequence>
<dbReference type="AlphaFoldDB" id="A0A7I7SRS0"/>
<dbReference type="Gene3D" id="3.40.50.720">
    <property type="entry name" value="NAD(P)-binding Rossmann-like Domain"/>
    <property type="match status" value="1"/>
</dbReference>
<dbReference type="InterPro" id="IPR045010">
    <property type="entry name" value="MDR_fam"/>
</dbReference>
<reference evidence="3 4" key="1">
    <citation type="journal article" date="2019" name="Emerg. Microbes Infect.">
        <title>Comprehensive subspecies identification of 175 nontuberculous mycobacteria species based on 7547 genomic profiles.</title>
        <authorList>
            <person name="Matsumoto Y."/>
            <person name="Kinjo T."/>
            <person name="Motooka D."/>
            <person name="Nabeya D."/>
            <person name="Jung N."/>
            <person name="Uechi K."/>
            <person name="Horii T."/>
            <person name="Iida T."/>
            <person name="Fujita J."/>
            <person name="Nakamura S."/>
        </authorList>
    </citation>
    <scope>NUCLEOTIDE SEQUENCE [LARGE SCALE GENOMIC DNA]</scope>
    <source>
        <strain evidence="3 4">JCM 30395</strain>
    </source>
</reference>
<evidence type="ECO:0000259" key="2">
    <source>
        <dbReference type="SMART" id="SM00829"/>
    </source>
</evidence>
<dbReference type="InterPro" id="IPR036291">
    <property type="entry name" value="NAD(P)-bd_dom_sf"/>
</dbReference>
<proteinExistence type="predicted"/>
<protein>
    <submittedName>
        <fullName evidence="3">NADP-dependent oxidoreductase</fullName>
    </submittedName>
</protein>
<organism evidence="3 4">
    <name type="scientific">Mycolicibacterium sarraceniae</name>
    <dbReference type="NCBI Taxonomy" id="1534348"/>
    <lineage>
        <taxon>Bacteria</taxon>
        <taxon>Bacillati</taxon>
        <taxon>Actinomycetota</taxon>
        <taxon>Actinomycetes</taxon>
        <taxon>Mycobacteriales</taxon>
        <taxon>Mycobacteriaceae</taxon>
        <taxon>Mycolicibacterium</taxon>
    </lineage>
</organism>
<dbReference type="SUPFAM" id="SSF50129">
    <property type="entry name" value="GroES-like"/>
    <property type="match status" value="1"/>
</dbReference>
<dbReference type="SMART" id="SM00829">
    <property type="entry name" value="PKS_ER"/>
    <property type="match status" value="1"/>
</dbReference>
<evidence type="ECO:0000256" key="1">
    <source>
        <dbReference type="ARBA" id="ARBA00023002"/>
    </source>
</evidence>
<dbReference type="PANTHER" id="PTHR43205">
    <property type="entry name" value="PROSTAGLANDIN REDUCTASE"/>
    <property type="match status" value="1"/>
</dbReference>
<name>A0A7I7SRS0_9MYCO</name>
<dbReference type="InterPro" id="IPR011032">
    <property type="entry name" value="GroES-like_sf"/>
</dbReference>
<dbReference type="Pfam" id="PF00107">
    <property type="entry name" value="ADH_zinc_N"/>
    <property type="match status" value="1"/>
</dbReference>
<feature type="domain" description="Enoyl reductase (ER)" evidence="2">
    <location>
        <begin position="40"/>
        <end position="354"/>
    </location>
</feature>
<dbReference type="Gene3D" id="3.90.180.10">
    <property type="entry name" value="Medium-chain alcohol dehydrogenases, catalytic domain"/>
    <property type="match status" value="1"/>
</dbReference>
<dbReference type="Proteomes" id="UP000466445">
    <property type="component" value="Chromosome"/>
</dbReference>
<dbReference type="InterPro" id="IPR013149">
    <property type="entry name" value="ADH-like_C"/>
</dbReference>
<dbReference type="KEGG" id="msar:MSAR_21970"/>
<dbReference type="SUPFAM" id="SSF51735">
    <property type="entry name" value="NAD(P)-binding Rossmann-fold domains"/>
    <property type="match status" value="1"/>
</dbReference>
<dbReference type="FunFam" id="3.40.50.720:FF:000121">
    <property type="entry name" value="Prostaglandin reductase 2"/>
    <property type="match status" value="1"/>
</dbReference>
<dbReference type="InterPro" id="IPR041694">
    <property type="entry name" value="ADH_N_2"/>
</dbReference>
<gene>
    <name evidence="3" type="ORF">MSAR_21970</name>
</gene>
<accession>A0A7I7SRS0</accession>
<keyword evidence="4" id="KW-1185">Reference proteome</keyword>
<evidence type="ECO:0000313" key="4">
    <source>
        <dbReference type="Proteomes" id="UP000466445"/>
    </source>
</evidence>
<dbReference type="Pfam" id="PF16884">
    <property type="entry name" value="ADH_N_2"/>
    <property type="match status" value="1"/>
</dbReference>
<dbReference type="GO" id="GO:0016628">
    <property type="term" value="F:oxidoreductase activity, acting on the CH-CH group of donors, NAD or NADP as acceptor"/>
    <property type="evidence" value="ECO:0007669"/>
    <property type="project" value="InterPro"/>
</dbReference>
<dbReference type="PANTHER" id="PTHR43205:SF42">
    <property type="entry name" value="ALCOHOL DEHYDROGENASE, ZINC-CONTAINING (AFU_ORTHOLOGUE AFUA_7G04530)"/>
    <property type="match status" value="1"/>
</dbReference>
<dbReference type="CDD" id="cd05288">
    <property type="entry name" value="PGDH"/>
    <property type="match status" value="1"/>
</dbReference>
<keyword evidence="1" id="KW-0560">Oxidoreductase</keyword>
<dbReference type="EMBL" id="AP022595">
    <property type="protein sequence ID" value="BBY59061.1"/>
    <property type="molecule type" value="Genomic_DNA"/>
</dbReference>
<dbReference type="InterPro" id="IPR020843">
    <property type="entry name" value="ER"/>
</dbReference>
<evidence type="ECO:0000313" key="3">
    <source>
        <dbReference type="EMBL" id="BBY59061.1"/>
    </source>
</evidence>